<comment type="caution">
    <text evidence="1">The sequence shown here is derived from an EMBL/GenBank/DDBJ whole genome shotgun (WGS) entry which is preliminary data.</text>
</comment>
<reference evidence="2" key="1">
    <citation type="submission" date="2017-03" db="EMBL/GenBank/DDBJ databases">
        <title>Phytopthora megakarya and P. palmivora, two closely related causual agents of cacao black pod achieved similar genome size and gene model numbers by different mechanisms.</title>
        <authorList>
            <person name="Ali S."/>
            <person name="Shao J."/>
            <person name="Larry D.J."/>
            <person name="Kronmiller B."/>
            <person name="Shen D."/>
            <person name="Strem M.D."/>
            <person name="Melnick R.L."/>
            <person name="Guiltinan M.J."/>
            <person name="Tyler B.M."/>
            <person name="Meinhardt L.W."/>
            <person name="Bailey B.A."/>
        </authorList>
    </citation>
    <scope>NUCLEOTIDE SEQUENCE [LARGE SCALE GENOMIC DNA]</scope>
    <source>
        <strain evidence="2">zdho120</strain>
    </source>
</reference>
<organism evidence="1 2">
    <name type="scientific">Phytophthora megakarya</name>
    <dbReference type="NCBI Taxonomy" id="4795"/>
    <lineage>
        <taxon>Eukaryota</taxon>
        <taxon>Sar</taxon>
        <taxon>Stramenopiles</taxon>
        <taxon>Oomycota</taxon>
        <taxon>Peronosporomycetes</taxon>
        <taxon>Peronosporales</taxon>
        <taxon>Peronosporaceae</taxon>
        <taxon>Phytophthora</taxon>
    </lineage>
</organism>
<gene>
    <name evidence="1" type="ORF">PHMEG_00013133</name>
</gene>
<evidence type="ECO:0000313" key="1">
    <source>
        <dbReference type="EMBL" id="OWZ13526.1"/>
    </source>
</evidence>
<keyword evidence="2" id="KW-1185">Reference proteome</keyword>
<dbReference type="Proteomes" id="UP000198211">
    <property type="component" value="Unassembled WGS sequence"/>
</dbReference>
<sequence length="205" mass="22984">MTAPRTRQLRKMDTKLPLVEGEISGVKINSFVFQFETYFSFKGYDIQLDDVELGRELAQCVKKSVATWNNLRQQILRKKPETLEDVIAEGFSEVELERLKENKPVTTNDKEAPGKTTKVKAGKTSNKFAKLPALLARRSVLTVTKVITAPTIAGLNILKNSQKLADNGKTKRVSNDTTDYNSKYYGLIDKLAANDVDTTDEPLNE</sequence>
<dbReference type="OrthoDB" id="125572at2759"/>
<protein>
    <submittedName>
        <fullName evidence="1">Uncharacterized protein</fullName>
    </submittedName>
</protein>
<proteinExistence type="predicted"/>
<evidence type="ECO:0000313" key="2">
    <source>
        <dbReference type="Proteomes" id="UP000198211"/>
    </source>
</evidence>
<dbReference type="AlphaFoldDB" id="A0A225W720"/>
<name>A0A225W720_9STRA</name>
<accession>A0A225W720</accession>
<dbReference type="EMBL" id="NBNE01001556">
    <property type="protein sequence ID" value="OWZ13526.1"/>
    <property type="molecule type" value="Genomic_DNA"/>
</dbReference>